<keyword evidence="2" id="KW-0472">Membrane</keyword>
<reference evidence="3 4" key="1">
    <citation type="submission" date="2019-02" db="EMBL/GenBank/DDBJ databases">
        <title>Draft genome sequence of Muricauda sp. 176CP4-71.</title>
        <authorList>
            <person name="Park J.-S."/>
        </authorList>
    </citation>
    <scope>NUCLEOTIDE SEQUENCE [LARGE SCALE GENOMIC DNA]</scope>
    <source>
        <strain evidence="3 4">176CP4-71</strain>
    </source>
</reference>
<evidence type="ECO:0008006" key="5">
    <source>
        <dbReference type="Google" id="ProtNLM"/>
    </source>
</evidence>
<dbReference type="RefSeq" id="WP_130608573.1">
    <property type="nucleotide sequence ID" value="NZ_SGIU01000001.1"/>
</dbReference>
<feature type="transmembrane region" description="Helical" evidence="2">
    <location>
        <begin position="236"/>
        <end position="259"/>
    </location>
</feature>
<dbReference type="EMBL" id="SGIU01000001">
    <property type="protein sequence ID" value="TAI48478.1"/>
    <property type="molecule type" value="Genomic_DNA"/>
</dbReference>
<comment type="caution">
    <text evidence="3">The sequence shown here is derived from an EMBL/GenBank/DDBJ whole genome shotgun (WGS) entry which is preliminary data.</text>
</comment>
<name>A0A4Q8QGV9_9FLAO</name>
<keyword evidence="2" id="KW-0812">Transmembrane</keyword>
<dbReference type="AlphaFoldDB" id="A0A4Q8QGV9"/>
<keyword evidence="4" id="KW-1185">Reference proteome</keyword>
<dbReference type="OrthoDB" id="1186626at2"/>
<protein>
    <recommendedName>
        <fullName evidence="5">Fimbrial assembly protein (PilN)</fullName>
    </recommendedName>
</protein>
<proteinExistence type="predicted"/>
<keyword evidence="1" id="KW-0175">Coiled coil</keyword>
<dbReference type="Proteomes" id="UP000291981">
    <property type="component" value="Unassembled WGS sequence"/>
</dbReference>
<accession>A0A4Q8QGV9</accession>
<evidence type="ECO:0000313" key="4">
    <source>
        <dbReference type="Proteomes" id="UP000291981"/>
    </source>
</evidence>
<evidence type="ECO:0000256" key="2">
    <source>
        <dbReference type="SAM" id="Phobius"/>
    </source>
</evidence>
<feature type="coiled-coil region" evidence="1">
    <location>
        <begin position="276"/>
        <end position="303"/>
    </location>
</feature>
<sequence length="401" mass="45730">MVDTLSKYTPIGHHFYGLEICQFNNGQKLYLVKIKKKKKELEIVEQLEFEDVEKLAKSIEPSTPLFLTVNTRDVITKSAGDSKLEDKALANSLFPNMDYNLLFYEIYTLGNERFVSIIRKNIVFDFLERLNDLKVSIFSVSLGLSGLQTLLNYIDEKEIIGTSYKLTRESLGNSITISTTNEEEERVYSLNGLQVQNKYLLAFGTIASNILLTGNKNSSMSELNRGLEIEVKGKKLLNLLTWSSLIFFLSVLMVNFLFFDHYRGSIQNLANEQAVNAKSLESIAQLNERVESKEKRLEKALSTSNSKVSYYLDELGRTVPGSITLETVIYQPLLKPKKDLKPMAYAMDEIKIIGLTGSGIDFSDWVTKLDNLGWVNKVKTLEYDYQNKKTSLFELRVYIND</sequence>
<organism evidence="3 4">
    <name type="scientific">Flagellimonas allohymeniacidonis</name>
    <dbReference type="NCBI Taxonomy" id="2517819"/>
    <lineage>
        <taxon>Bacteria</taxon>
        <taxon>Pseudomonadati</taxon>
        <taxon>Bacteroidota</taxon>
        <taxon>Flavobacteriia</taxon>
        <taxon>Flavobacteriales</taxon>
        <taxon>Flavobacteriaceae</taxon>
        <taxon>Flagellimonas</taxon>
    </lineage>
</organism>
<keyword evidence="2" id="KW-1133">Transmembrane helix</keyword>
<evidence type="ECO:0000313" key="3">
    <source>
        <dbReference type="EMBL" id="TAI48478.1"/>
    </source>
</evidence>
<evidence type="ECO:0000256" key="1">
    <source>
        <dbReference type="SAM" id="Coils"/>
    </source>
</evidence>
<gene>
    <name evidence="3" type="ORF">EW142_01345</name>
</gene>